<keyword evidence="1" id="KW-1133">Transmembrane helix</keyword>
<dbReference type="Proteomes" id="UP001596398">
    <property type="component" value="Unassembled WGS sequence"/>
</dbReference>
<evidence type="ECO:0000313" key="2">
    <source>
        <dbReference type="EMBL" id="MFC7235140.1"/>
    </source>
</evidence>
<protein>
    <submittedName>
        <fullName evidence="2">Uncharacterized protein</fullName>
    </submittedName>
</protein>
<keyword evidence="3" id="KW-1185">Reference proteome</keyword>
<dbReference type="RefSeq" id="WP_276233275.1">
    <property type="nucleotide sequence ID" value="NZ_CP119802.1"/>
</dbReference>
<dbReference type="EMBL" id="JBHTAP010000001">
    <property type="protein sequence ID" value="MFC7235140.1"/>
    <property type="molecule type" value="Genomic_DNA"/>
</dbReference>
<feature type="transmembrane region" description="Helical" evidence="1">
    <location>
        <begin position="40"/>
        <end position="58"/>
    </location>
</feature>
<feature type="transmembrane region" description="Helical" evidence="1">
    <location>
        <begin position="12"/>
        <end position="34"/>
    </location>
</feature>
<keyword evidence="1" id="KW-0812">Transmembrane</keyword>
<gene>
    <name evidence="2" type="ORF">ACFQJ4_07400</name>
</gene>
<organism evidence="2 3">
    <name type="scientific">Halosegnis marinus</name>
    <dbReference type="NCBI Taxonomy" id="3034023"/>
    <lineage>
        <taxon>Archaea</taxon>
        <taxon>Methanobacteriati</taxon>
        <taxon>Methanobacteriota</taxon>
        <taxon>Stenosarchaea group</taxon>
        <taxon>Halobacteria</taxon>
        <taxon>Halobacteriales</taxon>
        <taxon>Natronomonadaceae</taxon>
        <taxon>Halosegnis</taxon>
    </lineage>
</organism>
<sequence length="70" mass="7371">MDPELRSRLDVAVVAFVLWVVLSLVVAAFAVMAVNPAVGLAALVTVVLALVVAGASYLRTTRTEVEFAVE</sequence>
<evidence type="ECO:0000256" key="1">
    <source>
        <dbReference type="SAM" id="Phobius"/>
    </source>
</evidence>
<comment type="caution">
    <text evidence="2">The sequence shown here is derived from an EMBL/GenBank/DDBJ whole genome shotgun (WGS) entry which is preliminary data.</text>
</comment>
<name>A0ABD5ZNZ4_9EURY</name>
<keyword evidence="1" id="KW-0472">Membrane</keyword>
<proteinExistence type="predicted"/>
<reference evidence="2 3" key="1">
    <citation type="journal article" date="2019" name="Int. J. Syst. Evol. Microbiol.">
        <title>The Global Catalogue of Microorganisms (GCM) 10K type strain sequencing project: providing services to taxonomists for standard genome sequencing and annotation.</title>
        <authorList>
            <consortium name="The Broad Institute Genomics Platform"/>
            <consortium name="The Broad Institute Genome Sequencing Center for Infectious Disease"/>
            <person name="Wu L."/>
            <person name="Ma J."/>
        </authorList>
    </citation>
    <scope>NUCLEOTIDE SEQUENCE [LARGE SCALE GENOMIC DNA]</scope>
    <source>
        <strain evidence="2 3">DT85</strain>
    </source>
</reference>
<evidence type="ECO:0000313" key="3">
    <source>
        <dbReference type="Proteomes" id="UP001596398"/>
    </source>
</evidence>
<accession>A0ABD5ZNZ4</accession>
<dbReference type="GeneID" id="79266823"/>
<dbReference type="AlphaFoldDB" id="A0ABD5ZNZ4"/>